<name>A0A3S8U9S1_9RHOB</name>
<keyword evidence="3" id="KW-1185">Reference proteome</keyword>
<evidence type="ECO:0000313" key="3">
    <source>
        <dbReference type="Proteomes" id="UP000282002"/>
    </source>
</evidence>
<dbReference type="InterPro" id="IPR028973">
    <property type="entry name" value="PhnB-like"/>
</dbReference>
<dbReference type="EMBL" id="CP034328">
    <property type="protein sequence ID" value="AZL60328.1"/>
    <property type="molecule type" value="Genomic_DNA"/>
</dbReference>
<gene>
    <name evidence="2" type="ORF">EI545_16760</name>
</gene>
<dbReference type="InterPro" id="IPR009725">
    <property type="entry name" value="3_dmu_93_MTrfase"/>
</dbReference>
<proteinExistence type="predicted"/>
<accession>A0A3S8U9S1</accession>
<dbReference type="InterPro" id="IPR029068">
    <property type="entry name" value="Glyas_Bleomycin-R_OHBP_Dase"/>
</dbReference>
<sequence>MTHAIRTVLWFNGRGREAADFYCGLIPNSAVTSAYGADNPDGPDGTTHFEVIDFTLNGVPYEILDAGPMFPLSECVSVMIETPDQAETDRLWDALIEGGGSHGPCGWLKDRFGLSWQVVPEAALRLMTSPDRAKAARALAAVMQMGKIDLATVEAAAA</sequence>
<dbReference type="KEGG" id="taw:EI545_16760"/>
<organism evidence="2 3">
    <name type="scientific">Tabrizicola piscis</name>
    <dbReference type="NCBI Taxonomy" id="2494374"/>
    <lineage>
        <taxon>Bacteria</taxon>
        <taxon>Pseudomonadati</taxon>
        <taxon>Pseudomonadota</taxon>
        <taxon>Alphaproteobacteria</taxon>
        <taxon>Rhodobacterales</taxon>
        <taxon>Paracoccaceae</taxon>
        <taxon>Tabrizicola</taxon>
    </lineage>
</organism>
<reference evidence="2 3" key="1">
    <citation type="submission" date="2018-12" db="EMBL/GenBank/DDBJ databases">
        <title>Complete genome sequencing of Tabrizicola sp. K13M18.</title>
        <authorList>
            <person name="Bae J.-W."/>
        </authorList>
    </citation>
    <scope>NUCLEOTIDE SEQUENCE [LARGE SCALE GENOMIC DNA]</scope>
    <source>
        <strain evidence="2 3">K13M18</strain>
    </source>
</reference>
<dbReference type="SUPFAM" id="SSF54593">
    <property type="entry name" value="Glyoxalase/Bleomycin resistance protein/Dihydroxybiphenyl dioxygenase"/>
    <property type="match status" value="1"/>
</dbReference>
<dbReference type="RefSeq" id="WP_125326520.1">
    <property type="nucleotide sequence ID" value="NZ_CP034328.1"/>
</dbReference>
<dbReference type="PANTHER" id="PTHR33990">
    <property type="entry name" value="PROTEIN YJDN-RELATED"/>
    <property type="match status" value="1"/>
</dbReference>
<dbReference type="CDD" id="cd06588">
    <property type="entry name" value="PhnB_like"/>
    <property type="match status" value="1"/>
</dbReference>
<evidence type="ECO:0000313" key="2">
    <source>
        <dbReference type="EMBL" id="AZL60328.1"/>
    </source>
</evidence>
<evidence type="ECO:0000259" key="1">
    <source>
        <dbReference type="Pfam" id="PF06983"/>
    </source>
</evidence>
<dbReference type="AlphaFoldDB" id="A0A3S8U9S1"/>
<dbReference type="Pfam" id="PF06983">
    <property type="entry name" value="3-dmu-9_3-mt"/>
    <property type="match status" value="1"/>
</dbReference>
<feature type="domain" description="PhnB-like" evidence="1">
    <location>
        <begin position="5"/>
        <end position="119"/>
    </location>
</feature>
<dbReference type="OrthoDB" id="9806473at2"/>
<dbReference type="PIRSF" id="PIRSF021700">
    <property type="entry name" value="3_dmu_93_MTrfase"/>
    <property type="match status" value="1"/>
</dbReference>
<dbReference type="PANTHER" id="PTHR33990:SF2">
    <property type="entry name" value="PHNB-LIKE DOMAIN-CONTAINING PROTEIN"/>
    <property type="match status" value="1"/>
</dbReference>
<dbReference type="Gene3D" id="3.10.180.10">
    <property type="entry name" value="2,3-Dihydroxybiphenyl 1,2-Dioxygenase, domain 1"/>
    <property type="match status" value="1"/>
</dbReference>
<protein>
    <submittedName>
        <fullName evidence="2">VOC family protein</fullName>
    </submittedName>
</protein>
<dbReference type="Proteomes" id="UP000282002">
    <property type="component" value="Chromosome"/>
</dbReference>